<dbReference type="SUPFAM" id="SSF53756">
    <property type="entry name" value="UDP-Glycosyltransferase/glycogen phosphorylase"/>
    <property type="match status" value="1"/>
</dbReference>
<evidence type="ECO:0000256" key="1">
    <source>
        <dbReference type="SAM" id="MobiDB-lite"/>
    </source>
</evidence>
<feature type="domain" description="Glycosyltransferase subfamily 4-like N-terminal" evidence="3">
    <location>
        <begin position="14"/>
        <end position="180"/>
    </location>
</feature>
<dbReference type="Gene3D" id="3.40.50.2000">
    <property type="entry name" value="Glycogen Phosphorylase B"/>
    <property type="match status" value="2"/>
</dbReference>
<gene>
    <name evidence="4" type="primary">mgs</name>
    <name evidence="4" type="ORF">KOR42_02780</name>
</gene>
<keyword evidence="4" id="KW-0808">Transferase</keyword>
<comment type="caution">
    <text evidence="4">The sequence shown here is derived from an EMBL/GenBank/DDBJ whole genome shotgun (WGS) entry which is preliminary data.</text>
</comment>
<feature type="domain" description="Glycosyl transferase family 1" evidence="2">
    <location>
        <begin position="191"/>
        <end position="357"/>
    </location>
</feature>
<evidence type="ECO:0000313" key="5">
    <source>
        <dbReference type="Proteomes" id="UP000317243"/>
    </source>
</evidence>
<dbReference type="Proteomes" id="UP000317243">
    <property type="component" value="Unassembled WGS sequence"/>
</dbReference>
<dbReference type="PANTHER" id="PTHR45947">
    <property type="entry name" value="SULFOQUINOVOSYL TRANSFERASE SQD2"/>
    <property type="match status" value="1"/>
</dbReference>
<dbReference type="AlphaFoldDB" id="A0A5C5X458"/>
<evidence type="ECO:0000259" key="2">
    <source>
        <dbReference type="Pfam" id="PF00534"/>
    </source>
</evidence>
<feature type="region of interest" description="Disordered" evidence="1">
    <location>
        <begin position="417"/>
        <end position="439"/>
    </location>
</feature>
<accession>A0A5C5X458</accession>
<evidence type="ECO:0000259" key="3">
    <source>
        <dbReference type="Pfam" id="PF13439"/>
    </source>
</evidence>
<dbReference type="GO" id="GO:0016757">
    <property type="term" value="F:glycosyltransferase activity"/>
    <property type="evidence" value="ECO:0007669"/>
    <property type="project" value="UniProtKB-KW"/>
</dbReference>
<dbReference type="InterPro" id="IPR001296">
    <property type="entry name" value="Glyco_trans_1"/>
</dbReference>
<name>A0A5C5X458_9PLAN</name>
<dbReference type="PANTHER" id="PTHR45947:SF3">
    <property type="entry name" value="SULFOQUINOVOSYL TRANSFERASE SQD2"/>
    <property type="match status" value="1"/>
</dbReference>
<dbReference type="Pfam" id="PF00534">
    <property type="entry name" value="Glycos_transf_1"/>
    <property type="match status" value="1"/>
</dbReference>
<dbReference type="Pfam" id="PF13439">
    <property type="entry name" value="Glyco_transf_4"/>
    <property type="match status" value="1"/>
</dbReference>
<dbReference type="InterPro" id="IPR050194">
    <property type="entry name" value="Glycosyltransferase_grp1"/>
</dbReference>
<sequence length="439" mass="48889">MNILMLTNVYTPQIGGVTRSIEQFAEGYRQQGHDVLIVAPDYEENPDPDPGVVRVPAIPNFYEGRYSLPIPVMPLLIPQLRPFQPDIIHAHHPFLLGSTAQSLAIEFRTPLVYTHHTRYSVYIEEKTDWPHSVEEAIGELITGFCELVDQIIVPSSGIQELLGKRGIRTNMEVVPTGVDIRKFDTADGARFREEFQIDPEKLIVGHVGRLSVEKNCRFLTEVLCDFLKTTDSADVLIVGDGPEREPMEKAFANRGLSERVVMTGFLTGQELVDAYAAMDVFPFASHSETQGMVLGEAMAAGTPVVAIAATGVNDIVSDQQNGFLVPSEDLDLFCAQLQHFAKLNSDEREKLEQAAIETAREFSQQQCVEKMLSLYESLVNSDQHTDRSSGSPWGHMQEKWDSTWKRWRNRSRAVATLAREAMAGTSQPDSSPDATDSHS</sequence>
<keyword evidence="4" id="KW-0328">Glycosyltransferase</keyword>
<dbReference type="InterPro" id="IPR028098">
    <property type="entry name" value="Glyco_trans_4-like_N"/>
</dbReference>
<reference evidence="4 5" key="1">
    <citation type="submission" date="2019-02" db="EMBL/GenBank/DDBJ databases">
        <title>Deep-cultivation of Planctomycetes and their phenomic and genomic characterization uncovers novel biology.</title>
        <authorList>
            <person name="Wiegand S."/>
            <person name="Jogler M."/>
            <person name="Boedeker C."/>
            <person name="Pinto D."/>
            <person name="Vollmers J."/>
            <person name="Rivas-Marin E."/>
            <person name="Kohn T."/>
            <person name="Peeters S.H."/>
            <person name="Heuer A."/>
            <person name="Rast P."/>
            <person name="Oberbeckmann S."/>
            <person name="Bunk B."/>
            <person name="Jeske O."/>
            <person name="Meyerdierks A."/>
            <person name="Storesund J.E."/>
            <person name="Kallscheuer N."/>
            <person name="Luecker S."/>
            <person name="Lage O.M."/>
            <person name="Pohl T."/>
            <person name="Merkel B.J."/>
            <person name="Hornburger P."/>
            <person name="Mueller R.-W."/>
            <person name="Bruemmer F."/>
            <person name="Labrenz M."/>
            <person name="Spormann A.M."/>
            <person name="Op Den Camp H."/>
            <person name="Overmann J."/>
            <person name="Amann R."/>
            <person name="Jetten M.S.M."/>
            <person name="Mascher T."/>
            <person name="Medema M.H."/>
            <person name="Devos D.P."/>
            <person name="Kaster A.-K."/>
            <person name="Ovreas L."/>
            <person name="Rohde M."/>
            <person name="Galperin M.Y."/>
            <person name="Jogler C."/>
        </authorList>
    </citation>
    <scope>NUCLEOTIDE SEQUENCE [LARGE SCALE GENOMIC DNA]</scope>
    <source>
        <strain evidence="4 5">KOR42</strain>
    </source>
</reference>
<protein>
    <submittedName>
        <fullName evidence="4">Alpha-monoglucosyldiacylglycerol synthase</fullName>
        <ecNumber evidence="4">2.4.1.-</ecNumber>
    </submittedName>
</protein>
<dbReference type="EMBL" id="SIHI01000001">
    <property type="protein sequence ID" value="TWT56922.1"/>
    <property type="molecule type" value="Genomic_DNA"/>
</dbReference>
<organism evidence="4 5">
    <name type="scientific">Thalassoglobus neptunius</name>
    <dbReference type="NCBI Taxonomy" id="1938619"/>
    <lineage>
        <taxon>Bacteria</taxon>
        <taxon>Pseudomonadati</taxon>
        <taxon>Planctomycetota</taxon>
        <taxon>Planctomycetia</taxon>
        <taxon>Planctomycetales</taxon>
        <taxon>Planctomycetaceae</taxon>
        <taxon>Thalassoglobus</taxon>
    </lineage>
</organism>
<dbReference type="RefSeq" id="WP_197440763.1">
    <property type="nucleotide sequence ID" value="NZ_SIHI01000001.1"/>
</dbReference>
<evidence type="ECO:0000313" key="4">
    <source>
        <dbReference type="EMBL" id="TWT56922.1"/>
    </source>
</evidence>
<keyword evidence="5" id="KW-1185">Reference proteome</keyword>
<proteinExistence type="predicted"/>
<dbReference type="EC" id="2.4.1.-" evidence="4"/>
<feature type="compositionally biased region" description="Polar residues" evidence="1">
    <location>
        <begin position="424"/>
        <end position="439"/>
    </location>
</feature>